<evidence type="ECO:0000313" key="2">
    <source>
        <dbReference type="EMBL" id="KAK1675757.1"/>
    </source>
</evidence>
<dbReference type="Proteomes" id="UP001224890">
    <property type="component" value="Unassembled WGS sequence"/>
</dbReference>
<sequence>MASHTQVNLSRHFAGLGNMMLAGLLIESTTSFVVIIASFRGWAIDSSWYESSFSTCLATQPAFQLLAKFLCLQGLQISKRAAAETALRLVANIVGFCNALAIIFFSQHDTLKKPFVNMLPLEQGHGHVKHPHTTPAPKDKRRCLQLGITVFPCFAILATAMWAGAVTPMKSTVAIQSTVDIPHFGSSITTTEFAVSGSVGTALLSKLLSITASSVLFSNGSISRQTTSHNAGFFYRGRSYGVGSFVGIRDQMITENPSTSAYHFRQSGYLPHIMCQYNKSMDFHIDREYPHRTFAVIGFLPDSVGSAQ</sequence>
<keyword evidence="1" id="KW-0472">Membrane</keyword>
<keyword evidence="1" id="KW-0812">Transmembrane</keyword>
<feature type="transmembrane region" description="Helical" evidence="1">
    <location>
        <begin position="21"/>
        <end position="43"/>
    </location>
</feature>
<proteinExistence type="predicted"/>
<feature type="transmembrane region" description="Helical" evidence="1">
    <location>
        <begin position="86"/>
        <end position="105"/>
    </location>
</feature>
<evidence type="ECO:0000313" key="3">
    <source>
        <dbReference type="Proteomes" id="UP001224890"/>
    </source>
</evidence>
<dbReference type="GeneID" id="85456873"/>
<dbReference type="RefSeq" id="XP_060429760.1">
    <property type="nucleotide sequence ID" value="XM_060572347.1"/>
</dbReference>
<name>A0AAJ0EU44_9PEZI</name>
<accession>A0AAJ0EU44</accession>
<protein>
    <submittedName>
        <fullName evidence="2">Uncharacterized protein</fullName>
    </submittedName>
</protein>
<organism evidence="2 3">
    <name type="scientific">Colletotrichum godetiae</name>
    <dbReference type="NCBI Taxonomy" id="1209918"/>
    <lineage>
        <taxon>Eukaryota</taxon>
        <taxon>Fungi</taxon>
        <taxon>Dikarya</taxon>
        <taxon>Ascomycota</taxon>
        <taxon>Pezizomycotina</taxon>
        <taxon>Sordariomycetes</taxon>
        <taxon>Hypocreomycetidae</taxon>
        <taxon>Glomerellales</taxon>
        <taxon>Glomerellaceae</taxon>
        <taxon>Colletotrichum</taxon>
        <taxon>Colletotrichum acutatum species complex</taxon>
    </lineage>
</organism>
<keyword evidence="3" id="KW-1185">Reference proteome</keyword>
<reference evidence="2" key="1">
    <citation type="submission" date="2021-06" db="EMBL/GenBank/DDBJ databases">
        <title>Comparative genomics, transcriptomics and evolutionary studies reveal genomic signatures of adaptation to plant cell wall in hemibiotrophic fungi.</title>
        <authorList>
            <consortium name="DOE Joint Genome Institute"/>
            <person name="Baroncelli R."/>
            <person name="Diaz J.F."/>
            <person name="Benocci T."/>
            <person name="Peng M."/>
            <person name="Battaglia E."/>
            <person name="Haridas S."/>
            <person name="Andreopoulos W."/>
            <person name="Labutti K."/>
            <person name="Pangilinan J."/>
            <person name="Floch G.L."/>
            <person name="Makela M.R."/>
            <person name="Henrissat B."/>
            <person name="Grigoriev I.V."/>
            <person name="Crouch J.A."/>
            <person name="De Vries R.P."/>
            <person name="Sukno S.A."/>
            <person name="Thon M.R."/>
        </authorList>
    </citation>
    <scope>NUCLEOTIDE SEQUENCE</scope>
    <source>
        <strain evidence="2">CBS 193.32</strain>
    </source>
</reference>
<keyword evidence="1" id="KW-1133">Transmembrane helix</keyword>
<dbReference type="AlphaFoldDB" id="A0AAJ0EU44"/>
<gene>
    <name evidence="2" type="ORF">BDP55DRAFT_631944</name>
</gene>
<dbReference type="EMBL" id="JAHMHR010000020">
    <property type="protein sequence ID" value="KAK1675757.1"/>
    <property type="molecule type" value="Genomic_DNA"/>
</dbReference>
<comment type="caution">
    <text evidence="2">The sequence shown here is derived from an EMBL/GenBank/DDBJ whole genome shotgun (WGS) entry which is preliminary data.</text>
</comment>
<feature type="transmembrane region" description="Helical" evidence="1">
    <location>
        <begin position="146"/>
        <end position="165"/>
    </location>
</feature>
<evidence type="ECO:0000256" key="1">
    <source>
        <dbReference type="SAM" id="Phobius"/>
    </source>
</evidence>